<evidence type="ECO:0000256" key="7">
    <source>
        <dbReference type="SAM" id="Phobius"/>
    </source>
</evidence>
<feature type="transmembrane region" description="Helical" evidence="7">
    <location>
        <begin position="7"/>
        <end position="25"/>
    </location>
</feature>
<dbReference type="Pfam" id="PF00892">
    <property type="entry name" value="EamA"/>
    <property type="match status" value="2"/>
</dbReference>
<proteinExistence type="inferred from homology"/>
<keyword evidence="6 7" id="KW-0472">Membrane</keyword>
<feature type="transmembrane region" description="Helical" evidence="7">
    <location>
        <begin position="149"/>
        <end position="171"/>
    </location>
</feature>
<protein>
    <submittedName>
        <fullName evidence="9">Putative inner membrane transporter YicL</fullName>
    </submittedName>
</protein>
<dbReference type="EMBL" id="CP020814">
    <property type="protein sequence ID" value="ARK30731.1"/>
    <property type="molecule type" value="Genomic_DNA"/>
</dbReference>
<dbReference type="PANTHER" id="PTHR32322">
    <property type="entry name" value="INNER MEMBRANE TRANSPORTER"/>
    <property type="match status" value="1"/>
</dbReference>
<evidence type="ECO:0000259" key="8">
    <source>
        <dbReference type="Pfam" id="PF00892"/>
    </source>
</evidence>
<evidence type="ECO:0000256" key="3">
    <source>
        <dbReference type="ARBA" id="ARBA00022475"/>
    </source>
</evidence>
<feature type="transmembrane region" description="Helical" evidence="7">
    <location>
        <begin position="245"/>
        <end position="264"/>
    </location>
</feature>
<name>A0A1X9MGV0_9BACI</name>
<feature type="transmembrane region" description="Helical" evidence="7">
    <location>
        <begin position="37"/>
        <end position="56"/>
    </location>
</feature>
<evidence type="ECO:0000256" key="4">
    <source>
        <dbReference type="ARBA" id="ARBA00022692"/>
    </source>
</evidence>
<dbReference type="Gene3D" id="1.10.3730.20">
    <property type="match status" value="1"/>
</dbReference>
<accession>A0A1X9MGV0</accession>
<feature type="transmembrane region" description="Helical" evidence="7">
    <location>
        <begin position="68"/>
        <end position="89"/>
    </location>
</feature>
<evidence type="ECO:0000256" key="6">
    <source>
        <dbReference type="ARBA" id="ARBA00023136"/>
    </source>
</evidence>
<keyword evidence="3" id="KW-1003">Cell membrane</keyword>
<feature type="transmembrane region" description="Helical" evidence="7">
    <location>
        <begin position="270"/>
        <end position="287"/>
    </location>
</feature>
<sequence>MTVRTAYLLAALGAACWGLIGLFVQNLYSFGLTPWDVVAIRSIFAAVILLIYMLLVKRQQLKIKVNHLPLFIGSGIVSIVFFNWCFFTVMEDASLSLAVVLLYTGPLFVTILSRMLFKELITFKKMLAILTTLAGCAFVVGFLPSANTFITVSTLLIGLSSGFFYALYSIFAKLSSRYYGALTITAYTYFCAALFMVFTSDFTYNLSIFLSWSVLLNSLALAIIPTIIAFLLYTKGLSYIESSRASILSTIEPVVAIYIGFIVFQDVLTLWQWFGVILVIASIILATSTNKKENKKTTSAHAS</sequence>
<keyword evidence="4 7" id="KW-0812">Transmembrane</keyword>
<dbReference type="Proteomes" id="UP000193006">
    <property type="component" value="Chromosome"/>
</dbReference>
<dbReference type="AlphaFoldDB" id="A0A1X9MGV0"/>
<dbReference type="PANTHER" id="PTHR32322:SF18">
    <property type="entry name" value="S-ADENOSYLMETHIONINE_S-ADENOSYLHOMOCYSTEINE TRANSPORTER"/>
    <property type="match status" value="1"/>
</dbReference>
<feature type="transmembrane region" description="Helical" evidence="7">
    <location>
        <begin position="126"/>
        <end position="143"/>
    </location>
</feature>
<keyword evidence="5 7" id="KW-1133">Transmembrane helix</keyword>
<gene>
    <name evidence="9" type="primary">yicL_1</name>
    <name evidence="9" type="ORF">BkAM31D_13320</name>
</gene>
<feature type="domain" description="EamA" evidence="8">
    <location>
        <begin position="154"/>
        <end position="287"/>
    </location>
</feature>
<dbReference type="PROSITE" id="PS51257">
    <property type="entry name" value="PROKAR_LIPOPROTEIN"/>
    <property type="match status" value="1"/>
</dbReference>
<dbReference type="InterPro" id="IPR050638">
    <property type="entry name" value="AA-Vitamin_Transporters"/>
</dbReference>
<feature type="transmembrane region" description="Helical" evidence="7">
    <location>
        <begin position="178"/>
        <end position="198"/>
    </location>
</feature>
<evidence type="ECO:0000256" key="2">
    <source>
        <dbReference type="ARBA" id="ARBA00007362"/>
    </source>
</evidence>
<reference evidence="9 10" key="1">
    <citation type="submission" date="2017-04" db="EMBL/GenBank/DDBJ databases">
        <title>Bacillus krulwichiae AM31D Genome sequencing and assembly.</title>
        <authorList>
            <person name="Krulwich T.A."/>
            <person name="Anastor L."/>
            <person name="Ehrlich R."/>
            <person name="Ehrlich G.D."/>
            <person name="Janto B."/>
        </authorList>
    </citation>
    <scope>NUCLEOTIDE SEQUENCE [LARGE SCALE GENOMIC DNA]</scope>
    <source>
        <strain evidence="9 10">AM31D</strain>
    </source>
</reference>
<evidence type="ECO:0000256" key="1">
    <source>
        <dbReference type="ARBA" id="ARBA00004651"/>
    </source>
</evidence>
<feature type="transmembrane region" description="Helical" evidence="7">
    <location>
        <begin position="95"/>
        <end position="117"/>
    </location>
</feature>
<dbReference type="STRING" id="199441.BkAM31D_13320"/>
<dbReference type="InterPro" id="IPR037185">
    <property type="entry name" value="EmrE-like"/>
</dbReference>
<dbReference type="GO" id="GO:0005886">
    <property type="term" value="C:plasma membrane"/>
    <property type="evidence" value="ECO:0007669"/>
    <property type="project" value="UniProtKB-SubCell"/>
</dbReference>
<dbReference type="KEGG" id="bkw:BkAM31D_13320"/>
<evidence type="ECO:0000313" key="10">
    <source>
        <dbReference type="Proteomes" id="UP000193006"/>
    </source>
</evidence>
<organism evidence="9 10">
    <name type="scientific">Halalkalibacter krulwichiae</name>
    <dbReference type="NCBI Taxonomy" id="199441"/>
    <lineage>
        <taxon>Bacteria</taxon>
        <taxon>Bacillati</taxon>
        <taxon>Bacillota</taxon>
        <taxon>Bacilli</taxon>
        <taxon>Bacillales</taxon>
        <taxon>Bacillaceae</taxon>
        <taxon>Halalkalibacter</taxon>
    </lineage>
</organism>
<dbReference type="SUPFAM" id="SSF103481">
    <property type="entry name" value="Multidrug resistance efflux transporter EmrE"/>
    <property type="match status" value="2"/>
</dbReference>
<evidence type="ECO:0000256" key="5">
    <source>
        <dbReference type="ARBA" id="ARBA00022989"/>
    </source>
</evidence>
<feature type="domain" description="EamA" evidence="8">
    <location>
        <begin position="5"/>
        <end position="140"/>
    </location>
</feature>
<feature type="transmembrane region" description="Helical" evidence="7">
    <location>
        <begin position="210"/>
        <end position="233"/>
    </location>
</feature>
<keyword evidence="10" id="KW-1185">Reference proteome</keyword>
<dbReference type="RefSeq" id="WP_066149512.1">
    <property type="nucleotide sequence ID" value="NZ_CP020814.1"/>
</dbReference>
<comment type="subcellular location">
    <subcellularLocation>
        <location evidence="1">Cell membrane</location>
        <topology evidence="1">Multi-pass membrane protein</topology>
    </subcellularLocation>
</comment>
<comment type="similarity">
    <text evidence="2">Belongs to the EamA transporter family.</text>
</comment>
<evidence type="ECO:0000313" key="9">
    <source>
        <dbReference type="EMBL" id="ARK30731.1"/>
    </source>
</evidence>
<dbReference type="InterPro" id="IPR000620">
    <property type="entry name" value="EamA_dom"/>
</dbReference>